<sequence length="586" mass="63322">MDTSEAHILLKNLLKRIRPQEDGSGLLSGTITEDEIEALRSGLRALGLGEPLHPQEVEPAPALVPRPALKSEGFEASSVERPVILVERSTSGTDKGPIPEDEAPFLDLSCLSLPAPGTDRRVCIDFGTAMSKVTLVSDETANRPYEEIDVLKLGRPGDQEEISEEMLVSSVYIDNDGLLWFGAQAVQRSQVEGLDGKRQRIDNVKRYLSEEGFGDRVAGQFNPTDVTITYRDMILAYLTFLTWTMNQCLDDLGYERNISRRFAMPCFDGAKSRKTAQDLKRMLFEAQILADTFATRIADGIDLAEFMKAASAAGNVEATSGFIDKAVTEPLGVAGALLSWKAAANSLVMVVDVGAGTSDFSLFRLGFNDETGRASAFEVRNSARGLTEAGNHLDNLLKSIVLKKAGIDSRHPYWINILGALQLNLRDYKEALFNDGVVSVSLFNGDVVEVTREEFLGLQQVASFSASLRTCMKEILASVDKSFIAGAPNGRLAVALTGGGATLPMVRDLAEGEIEINGKVLKLAQAAAFPAWLVETYPELEDLYPRVAVSLGGARRRVIDHGGSVGITAGDVKAPPTLGGYYVKGS</sequence>
<name>A0ABY1QSK0_9BURK</name>
<gene>
    <name evidence="1" type="ORF">SAMN06295970_1321</name>
</gene>
<dbReference type="SUPFAM" id="SSF53067">
    <property type="entry name" value="Actin-like ATPase domain"/>
    <property type="match status" value="1"/>
</dbReference>
<comment type="caution">
    <text evidence="1">The sequence shown here is derived from an EMBL/GenBank/DDBJ whole genome shotgun (WGS) entry which is preliminary data.</text>
</comment>
<protein>
    <submittedName>
        <fullName evidence="1">Molecular chaperone HscA</fullName>
    </submittedName>
</protein>
<dbReference type="Gene3D" id="3.30.420.40">
    <property type="match status" value="2"/>
</dbReference>
<proteinExistence type="predicted"/>
<dbReference type="RefSeq" id="WP_283445296.1">
    <property type="nucleotide sequence ID" value="NZ_FXUL01000032.1"/>
</dbReference>
<accession>A0ABY1QSK0</accession>
<dbReference type="Gene3D" id="3.90.640.10">
    <property type="entry name" value="Actin, Chain A, domain 4"/>
    <property type="match status" value="1"/>
</dbReference>
<organism evidence="1 2">
    <name type="scientific">Noviherbaspirillum suwonense</name>
    <dbReference type="NCBI Taxonomy" id="1224511"/>
    <lineage>
        <taxon>Bacteria</taxon>
        <taxon>Pseudomonadati</taxon>
        <taxon>Pseudomonadota</taxon>
        <taxon>Betaproteobacteria</taxon>
        <taxon>Burkholderiales</taxon>
        <taxon>Oxalobacteraceae</taxon>
        <taxon>Noviherbaspirillum</taxon>
    </lineage>
</organism>
<dbReference type="EMBL" id="FXUL01000032">
    <property type="protein sequence ID" value="SMP79575.1"/>
    <property type="molecule type" value="Genomic_DNA"/>
</dbReference>
<keyword evidence="2" id="KW-1185">Reference proteome</keyword>
<evidence type="ECO:0000313" key="1">
    <source>
        <dbReference type="EMBL" id="SMP79575.1"/>
    </source>
</evidence>
<evidence type="ECO:0000313" key="2">
    <source>
        <dbReference type="Proteomes" id="UP001158049"/>
    </source>
</evidence>
<dbReference type="InterPro" id="IPR043129">
    <property type="entry name" value="ATPase_NBD"/>
</dbReference>
<dbReference type="Proteomes" id="UP001158049">
    <property type="component" value="Unassembled WGS sequence"/>
</dbReference>
<reference evidence="1 2" key="1">
    <citation type="submission" date="2017-05" db="EMBL/GenBank/DDBJ databases">
        <authorList>
            <person name="Varghese N."/>
            <person name="Submissions S."/>
        </authorList>
    </citation>
    <scope>NUCLEOTIDE SEQUENCE [LARGE SCALE GENOMIC DNA]</scope>
    <source>
        <strain evidence="1 2">DSM 26001</strain>
    </source>
</reference>